<keyword evidence="3 12" id="KW-1134">Transmembrane beta strand</keyword>
<dbReference type="InterPro" id="IPR000531">
    <property type="entry name" value="Beta-barrel_TonB"/>
</dbReference>
<dbReference type="GO" id="GO:0015344">
    <property type="term" value="F:siderophore uptake transmembrane transporter activity"/>
    <property type="evidence" value="ECO:0007669"/>
    <property type="project" value="TreeGrafter"/>
</dbReference>
<keyword evidence="4" id="KW-0410">Iron transport</keyword>
<dbReference type="EMBL" id="FXWL01000002">
    <property type="protein sequence ID" value="SMQ76891.1"/>
    <property type="molecule type" value="Genomic_DNA"/>
</dbReference>
<dbReference type="Gene3D" id="2.40.170.20">
    <property type="entry name" value="TonB-dependent receptor, beta-barrel domain"/>
    <property type="match status" value="1"/>
</dbReference>
<proteinExistence type="inferred from homology"/>
<evidence type="ECO:0000256" key="12">
    <source>
        <dbReference type="PROSITE-ProRule" id="PRU01360"/>
    </source>
</evidence>
<accession>A0A1Y6FTR5</accession>
<feature type="domain" description="TonB-dependent receptor plug" evidence="16">
    <location>
        <begin position="54"/>
        <end position="160"/>
    </location>
</feature>
<evidence type="ECO:0000256" key="7">
    <source>
        <dbReference type="ARBA" id="ARBA00023004"/>
    </source>
</evidence>
<evidence type="ECO:0000256" key="5">
    <source>
        <dbReference type="ARBA" id="ARBA00022692"/>
    </source>
</evidence>
<dbReference type="InterPro" id="IPR039426">
    <property type="entry name" value="TonB-dep_rcpt-like"/>
</dbReference>
<evidence type="ECO:0000256" key="3">
    <source>
        <dbReference type="ARBA" id="ARBA00022452"/>
    </source>
</evidence>
<feature type="chain" id="PRO_5012599499" evidence="14">
    <location>
        <begin position="26"/>
        <end position="856"/>
    </location>
</feature>
<keyword evidence="6 14" id="KW-0732">Signal</keyword>
<dbReference type="Proteomes" id="UP000194469">
    <property type="component" value="Unassembled WGS sequence"/>
</dbReference>
<gene>
    <name evidence="17" type="ORF">SAMN06295984_2313</name>
</gene>
<dbReference type="Pfam" id="PF00593">
    <property type="entry name" value="TonB_dep_Rec_b-barrel"/>
    <property type="match status" value="1"/>
</dbReference>
<evidence type="ECO:0000259" key="15">
    <source>
        <dbReference type="Pfam" id="PF00593"/>
    </source>
</evidence>
<reference evidence="18" key="1">
    <citation type="submission" date="2017-04" db="EMBL/GenBank/DDBJ databases">
        <authorList>
            <person name="Varghese N."/>
            <person name="Submissions S."/>
        </authorList>
    </citation>
    <scope>NUCLEOTIDE SEQUENCE [LARGE SCALE GENOMIC DNA]</scope>
    <source>
        <strain evidence="18">UI2</strain>
    </source>
</reference>
<evidence type="ECO:0000256" key="8">
    <source>
        <dbReference type="ARBA" id="ARBA00023065"/>
    </source>
</evidence>
<evidence type="ECO:0000313" key="18">
    <source>
        <dbReference type="Proteomes" id="UP000194469"/>
    </source>
</evidence>
<evidence type="ECO:0000256" key="9">
    <source>
        <dbReference type="ARBA" id="ARBA00023077"/>
    </source>
</evidence>
<keyword evidence="8" id="KW-0406">Ion transport</keyword>
<evidence type="ECO:0000256" key="11">
    <source>
        <dbReference type="ARBA" id="ARBA00023237"/>
    </source>
</evidence>
<organism evidence="17 18">
    <name type="scientific">Sphingopyxis terrae subsp. ummariensis</name>
    <dbReference type="NCBI Taxonomy" id="429001"/>
    <lineage>
        <taxon>Bacteria</taxon>
        <taxon>Pseudomonadati</taxon>
        <taxon>Pseudomonadota</taxon>
        <taxon>Alphaproteobacteria</taxon>
        <taxon>Sphingomonadales</taxon>
        <taxon>Sphingomonadaceae</taxon>
        <taxon>Sphingopyxis</taxon>
    </lineage>
</organism>
<keyword evidence="18" id="KW-1185">Reference proteome</keyword>
<keyword evidence="5 12" id="KW-0812">Transmembrane</keyword>
<keyword evidence="2 12" id="KW-0813">Transport</keyword>
<feature type="signal peptide" evidence="14">
    <location>
        <begin position="1"/>
        <end position="25"/>
    </location>
</feature>
<evidence type="ECO:0000256" key="13">
    <source>
        <dbReference type="RuleBase" id="RU003357"/>
    </source>
</evidence>
<dbReference type="InterPro" id="IPR037066">
    <property type="entry name" value="Plug_dom_sf"/>
</dbReference>
<dbReference type="PANTHER" id="PTHR32552">
    <property type="entry name" value="FERRICHROME IRON RECEPTOR-RELATED"/>
    <property type="match status" value="1"/>
</dbReference>
<comment type="similarity">
    <text evidence="12 13">Belongs to the TonB-dependent receptor family.</text>
</comment>
<dbReference type="PANTHER" id="PTHR32552:SF89">
    <property type="entry name" value="CATECHOLATE SIDEROPHORE RECEPTOR FIU"/>
    <property type="match status" value="1"/>
</dbReference>
<dbReference type="Gene3D" id="2.170.130.10">
    <property type="entry name" value="TonB-dependent receptor, plug domain"/>
    <property type="match status" value="1"/>
</dbReference>
<evidence type="ECO:0000256" key="6">
    <source>
        <dbReference type="ARBA" id="ARBA00022729"/>
    </source>
</evidence>
<dbReference type="InterPro" id="IPR012910">
    <property type="entry name" value="Plug_dom"/>
</dbReference>
<evidence type="ECO:0000256" key="1">
    <source>
        <dbReference type="ARBA" id="ARBA00004571"/>
    </source>
</evidence>
<evidence type="ECO:0000256" key="4">
    <source>
        <dbReference type="ARBA" id="ARBA00022496"/>
    </source>
</evidence>
<dbReference type="RefSeq" id="WP_086457243.1">
    <property type="nucleotide sequence ID" value="NZ_FXWL01000002.1"/>
</dbReference>
<evidence type="ECO:0000313" key="17">
    <source>
        <dbReference type="EMBL" id="SMQ76891.1"/>
    </source>
</evidence>
<keyword evidence="11 12" id="KW-0998">Cell outer membrane</keyword>
<keyword evidence="9 13" id="KW-0798">TonB box</keyword>
<evidence type="ECO:0000256" key="2">
    <source>
        <dbReference type="ARBA" id="ARBA00022448"/>
    </source>
</evidence>
<feature type="domain" description="TonB-dependent receptor-like beta-barrel" evidence="15">
    <location>
        <begin position="294"/>
        <end position="806"/>
    </location>
</feature>
<dbReference type="PROSITE" id="PS52016">
    <property type="entry name" value="TONB_DEPENDENT_REC_3"/>
    <property type="match status" value="1"/>
</dbReference>
<protein>
    <submittedName>
        <fullName evidence="17">Iron complex outermembrane recepter protein</fullName>
    </submittedName>
</protein>
<name>A0A1Y6FTR5_9SPHN</name>
<comment type="subcellular location">
    <subcellularLocation>
        <location evidence="1 12">Cell outer membrane</location>
        <topology evidence="1 12">Multi-pass membrane protein</topology>
    </subcellularLocation>
</comment>
<dbReference type="GeneID" id="303001953"/>
<dbReference type="Pfam" id="PF07715">
    <property type="entry name" value="Plug"/>
    <property type="match status" value="1"/>
</dbReference>
<dbReference type="GO" id="GO:0009279">
    <property type="term" value="C:cell outer membrane"/>
    <property type="evidence" value="ECO:0007669"/>
    <property type="project" value="UniProtKB-SubCell"/>
</dbReference>
<dbReference type="SUPFAM" id="SSF56935">
    <property type="entry name" value="Porins"/>
    <property type="match status" value="1"/>
</dbReference>
<evidence type="ECO:0000256" key="10">
    <source>
        <dbReference type="ARBA" id="ARBA00023136"/>
    </source>
</evidence>
<keyword evidence="10 12" id="KW-0472">Membrane</keyword>
<dbReference type="AlphaFoldDB" id="A0A1Y6FTR5"/>
<evidence type="ECO:0000256" key="14">
    <source>
        <dbReference type="SAM" id="SignalP"/>
    </source>
</evidence>
<sequence length="856" mass="92070">MNFRNTLAAGAALLPLALLSTPAFAQSTGSVDFENEIVVTGTSAQDVAGIQSPDTSKAKSVLGQEVIARQNPGQTILDTINLVPGVVFTNNDAYGSSGGQLTIRGFSADRISLTFDGVPLNDSGNYAIYSNQQLDPELIEQVNVNLGSTDVDSPTAAATGSTVNYRTMTPTEDFGVKVSGSAGEYSFFRVFGLINTGEFTPFGTRAFVSASSASNDNPFNNYGRIRKKQFNGRIWQPIGSNGDFISVAGHYNENRNNFFGSLPLRLDANRVVGSGSGNRFPMNNDEREYNINYPCTTTATVTPGAPDSASSCGTEFDRRYNPSNTGNIRGASKFTLSEGVTLTVDPSYQYVKANGGGTVNARERLNNGLAGYIGGRPYFGMDLNGDGDLLDEVAVLAPSQTQTHRYGVIANLRWDIAEGHTVRIGYTFDRARHRQTGQVGFLQLNGEPIDVFPVNDGATDVTGGVLQKRDRLSYATLNQISGEYRGEFMDGSLVTTLGIRAPFFRRNLNNYCFTTSDSGFVDCFGQGDPRNATYAAANPAVQGPQQRVLKYDDILPNVGLLFKPSNRISVFANYSKGLQVPGTDSLYNAFFFAPNTASARPNPEKSDNFDLGVRYRTGQVQAQLSGWFTKYSDRLASAYDPVTERNVYRNLGRVDKYGIDGSVAFQPIPELALYAFGSWMKSEIKDNVQAGSCTAVNTAIGCAAIGDPLFAQTAGKRESGSPEYTFGGSVRGTLGPVELGITGKRTGGRFIYDTNLPIYAGTQAAPTIVYPAKTNAYWLVNLDARLSLEFLGLNDKTFFQLNVYNLFDNLYVGSYTTSLNQGGVLGSGLVTANPGSVPFAQIGAPRTISGTLTVGF</sequence>
<dbReference type="InterPro" id="IPR036942">
    <property type="entry name" value="Beta-barrel_TonB_sf"/>
</dbReference>
<keyword evidence="7" id="KW-0408">Iron</keyword>
<evidence type="ECO:0000259" key="16">
    <source>
        <dbReference type="Pfam" id="PF07715"/>
    </source>
</evidence>